<gene>
    <name evidence="1" type="ORF">METZ01_LOCUS465274</name>
</gene>
<organism evidence="1">
    <name type="scientific">marine metagenome</name>
    <dbReference type="NCBI Taxonomy" id="408172"/>
    <lineage>
        <taxon>unclassified sequences</taxon>
        <taxon>metagenomes</taxon>
        <taxon>ecological metagenomes</taxon>
    </lineage>
</organism>
<accession>A0A383AY09</accession>
<proteinExistence type="predicted"/>
<evidence type="ECO:0000313" key="1">
    <source>
        <dbReference type="EMBL" id="SVE12420.1"/>
    </source>
</evidence>
<dbReference type="Gene3D" id="2.60.300.12">
    <property type="entry name" value="HesB-like domain"/>
    <property type="match status" value="1"/>
</dbReference>
<sequence>MITLTENAAKEIRKIMAENELGDDVAVRVGVKGGGCSGLTYTFDFDSNQTK</sequence>
<reference evidence="1" key="1">
    <citation type="submission" date="2018-05" db="EMBL/GenBank/DDBJ databases">
        <authorList>
            <person name="Lanie J.A."/>
            <person name="Ng W.-L."/>
            <person name="Kazmierczak K.M."/>
            <person name="Andrzejewski T.M."/>
            <person name="Davidsen T.M."/>
            <person name="Wayne K.J."/>
            <person name="Tettelin H."/>
            <person name="Glass J.I."/>
            <person name="Rusch D."/>
            <person name="Podicherti R."/>
            <person name="Tsui H.-C.T."/>
            <person name="Winkler M.E."/>
        </authorList>
    </citation>
    <scope>NUCLEOTIDE SEQUENCE</scope>
</reference>
<name>A0A383AY09_9ZZZZ</name>
<feature type="non-terminal residue" evidence="1">
    <location>
        <position position="51"/>
    </location>
</feature>
<dbReference type="InterPro" id="IPR035903">
    <property type="entry name" value="HesB-like_dom_sf"/>
</dbReference>
<dbReference type="SUPFAM" id="SSF89360">
    <property type="entry name" value="HesB-like domain"/>
    <property type="match status" value="1"/>
</dbReference>
<dbReference type="EMBL" id="UINC01195722">
    <property type="protein sequence ID" value="SVE12420.1"/>
    <property type="molecule type" value="Genomic_DNA"/>
</dbReference>
<evidence type="ECO:0008006" key="2">
    <source>
        <dbReference type="Google" id="ProtNLM"/>
    </source>
</evidence>
<protein>
    <recommendedName>
        <fullName evidence="2">FeS cluster biogenesis domain-containing protein</fullName>
    </recommendedName>
</protein>
<dbReference type="AlphaFoldDB" id="A0A383AY09"/>